<dbReference type="OrthoDB" id="10351551at2759"/>
<reference evidence="2 3" key="1">
    <citation type="submission" date="2015-09" db="EMBL/GenBank/DDBJ databases">
        <title>Draft genome of the parasitic nematode Teladorsagia circumcincta isolate WARC Sus (inbred).</title>
        <authorList>
            <person name="Mitreva M."/>
        </authorList>
    </citation>
    <scope>NUCLEOTIDE SEQUENCE [LARGE SCALE GENOMIC DNA]</scope>
    <source>
        <strain evidence="2 3">S</strain>
    </source>
</reference>
<dbReference type="AlphaFoldDB" id="A0A2G9UPX8"/>
<proteinExistence type="predicted"/>
<protein>
    <submittedName>
        <fullName evidence="2">Uncharacterized protein</fullName>
    </submittedName>
</protein>
<feature type="region of interest" description="Disordered" evidence="1">
    <location>
        <begin position="149"/>
        <end position="180"/>
    </location>
</feature>
<dbReference type="Proteomes" id="UP000230423">
    <property type="component" value="Unassembled WGS sequence"/>
</dbReference>
<feature type="compositionally biased region" description="Polar residues" evidence="1">
    <location>
        <begin position="149"/>
        <end position="163"/>
    </location>
</feature>
<accession>A0A2G9UPX8</accession>
<organism evidence="2 3">
    <name type="scientific">Teladorsagia circumcincta</name>
    <name type="common">Brown stomach worm</name>
    <name type="synonym">Ostertagia circumcincta</name>
    <dbReference type="NCBI Taxonomy" id="45464"/>
    <lineage>
        <taxon>Eukaryota</taxon>
        <taxon>Metazoa</taxon>
        <taxon>Ecdysozoa</taxon>
        <taxon>Nematoda</taxon>
        <taxon>Chromadorea</taxon>
        <taxon>Rhabditida</taxon>
        <taxon>Rhabditina</taxon>
        <taxon>Rhabditomorpha</taxon>
        <taxon>Strongyloidea</taxon>
        <taxon>Trichostrongylidae</taxon>
        <taxon>Teladorsagia</taxon>
    </lineage>
</organism>
<evidence type="ECO:0000313" key="3">
    <source>
        <dbReference type="Proteomes" id="UP000230423"/>
    </source>
</evidence>
<name>A0A2G9UPX8_TELCI</name>
<dbReference type="EMBL" id="KZ345850">
    <property type="protein sequence ID" value="PIO71772.1"/>
    <property type="molecule type" value="Genomic_DNA"/>
</dbReference>
<sequence length="308" mass="34516">MSTLQDHKTRTTNAVGMLSKTLCVPDSSHLAPIDTSATPEVQLREISRRKHAITTTKAALERAVGTLRSRYQALLLFVQTQQNRLEINGDIEQFWTELQGDQLLDRAQDTIITLDTQLVADQNIYTSLVFQLNAEMVTGTANLAVTDSARQNDHPSSSANQESPPHVTPMTPSPEVSPSTLQPIQLHRVELPTFDALKEDITIHIVIVPCQGLLRAVAHEVHHTKGIVCDRHHVRVLILADNLTTEVHHRVTEDRIDLNVHNITRSAFDLQSATVHLHRGVLTNRNLRRNQNRLSTLLRIQTTSMTNL</sequence>
<keyword evidence="3" id="KW-1185">Reference proteome</keyword>
<evidence type="ECO:0000313" key="2">
    <source>
        <dbReference type="EMBL" id="PIO71772.1"/>
    </source>
</evidence>
<evidence type="ECO:0000256" key="1">
    <source>
        <dbReference type="SAM" id="MobiDB-lite"/>
    </source>
</evidence>
<gene>
    <name evidence="2" type="ORF">TELCIR_06322</name>
</gene>